<sequence>MNKLYKRVLRNLQLERVVANGESTGENTLLNVYLENGEDAGVKKRIGELMGRRDEEKRGNTNEMSKSDEGDLEKVLQLYENTLKCKSVLEANKKEVEEIERKEFNRKNVGILGNLKNETVRQHKQGEYRNEIDQILRERTGWSKEVVRQLAERGAVCLDEISERVEERKSVLLAVYDLEMCGIVEYDRIRERVEFKEFEEGGLW</sequence>
<reference evidence="1 2" key="1">
    <citation type="journal article" date="2017" name="Environ. Microbiol.">
        <title>Decay of the glycolytic pathway and adaptation to intranuclear parasitism within Enterocytozoonidae microsporidia.</title>
        <authorList>
            <person name="Wiredu Boakye D."/>
            <person name="Jaroenlak P."/>
            <person name="Prachumwat A."/>
            <person name="Williams T.A."/>
            <person name="Bateman K.S."/>
            <person name="Itsathitphaisarn O."/>
            <person name="Sritunyalucksana K."/>
            <person name="Paszkiewicz K.H."/>
            <person name="Moore K.A."/>
            <person name="Stentiford G.D."/>
            <person name="Williams B.A."/>
        </authorList>
    </citation>
    <scope>NUCLEOTIDE SEQUENCE [LARGE SCALE GENOMIC DNA]</scope>
    <source>
        <strain evidence="1 2">GB1</strain>
    </source>
</reference>
<accession>A0A1Y1S8M0</accession>
<gene>
    <name evidence="1" type="ORF">ECANGB1_2342</name>
</gene>
<dbReference type="AlphaFoldDB" id="A0A1Y1S8M0"/>
<proteinExistence type="predicted"/>
<name>A0A1Y1S8M0_9MICR</name>
<keyword evidence="2" id="KW-1185">Reference proteome</keyword>
<comment type="caution">
    <text evidence="1">The sequence shown here is derived from an EMBL/GenBank/DDBJ whole genome shotgun (WGS) entry which is preliminary data.</text>
</comment>
<organism evidence="1 2">
    <name type="scientific">Enterospora canceri</name>
    <dbReference type="NCBI Taxonomy" id="1081671"/>
    <lineage>
        <taxon>Eukaryota</taxon>
        <taxon>Fungi</taxon>
        <taxon>Fungi incertae sedis</taxon>
        <taxon>Microsporidia</taxon>
        <taxon>Enterocytozoonidae</taxon>
        <taxon>Enterospora</taxon>
    </lineage>
</organism>
<evidence type="ECO:0000313" key="1">
    <source>
        <dbReference type="EMBL" id="ORD94813.1"/>
    </source>
</evidence>
<dbReference type="VEuPathDB" id="MicrosporidiaDB:ECANGB1_2342"/>
<dbReference type="EMBL" id="LWDP01000009">
    <property type="protein sequence ID" value="ORD94813.1"/>
    <property type="molecule type" value="Genomic_DNA"/>
</dbReference>
<protein>
    <submittedName>
        <fullName evidence="1">Uncharacterized protein</fullName>
    </submittedName>
</protein>
<evidence type="ECO:0000313" key="2">
    <source>
        <dbReference type="Proteomes" id="UP000192639"/>
    </source>
</evidence>
<dbReference type="Proteomes" id="UP000192639">
    <property type="component" value="Unassembled WGS sequence"/>
</dbReference>